<accession>A0ABV4CKL3</accession>
<dbReference type="CDD" id="cd02440">
    <property type="entry name" value="AdoMet_MTases"/>
    <property type="match status" value="1"/>
</dbReference>
<evidence type="ECO:0000256" key="4">
    <source>
        <dbReference type="SAM" id="MobiDB-lite"/>
    </source>
</evidence>
<dbReference type="InterPro" id="IPR020803">
    <property type="entry name" value="MeTfrase_dom"/>
</dbReference>
<dbReference type="PANTHER" id="PTHR44068:SF11">
    <property type="entry name" value="GERANYL DIPHOSPHATE 2-C-METHYLTRANSFERASE"/>
    <property type="match status" value="1"/>
</dbReference>
<proteinExistence type="predicted"/>
<evidence type="ECO:0000313" key="6">
    <source>
        <dbReference type="EMBL" id="MEY8041018.1"/>
    </source>
</evidence>
<feature type="region of interest" description="Disordered" evidence="4">
    <location>
        <begin position="1"/>
        <end position="20"/>
    </location>
</feature>
<dbReference type="Gene3D" id="3.40.50.150">
    <property type="entry name" value="Vaccinia Virus protein VP39"/>
    <property type="match status" value="1"/>
</dbReference>
<keyword evidence="2 6" id="KW-0808">Transferase</keyword>
<feature type="domain" description="Polyketide synthase-like methyltransferase" evidence="5">
    <location>
        <begin position="52"/>
        <end position="284"/>
    </location>
</feature>
<dbReference type="RefSeq" id="WP_345362694.1">
    <property type="nucleotide sequence ID" value="NZ_BAABII010000007.1"/>
</dbReference>
<dbReference type="GO" id="GO:0008168">
    <property type="term" value="F:methyltransferase activity"/>
    <property type="evidence" value="ECO:0007669"/>
    <property type="project" value="UniProtKB-KW"/>
</dbReference>
<dbReference type="EMBL" id="JBGEHV010000030">
    <property type="protein sequence ID" value="MEY8041018.1"/>
    <property type="molecule type" value="Genomic_DNA"/>
</dbReference>
<dbReference type="InterPro" id="IPR050447">
    <property type="entry name" value="Erg6_SMT_methyltransf"/>
</dbReference>
<dbReference type="PANTHER" id="PTHR44068">
    <property type="entry name" value="ZGC:194242"/>
    <property type="match status" value="1"/>
</dbReference>
<dbReference type="InterPro" id="IPR029063">
    <property type="entry name" value="SAM-dependent_MTases_sf"/>
</dbReference>
<dbReference type="EC" id="2.1.1.-" evidence="6"/>
<feature type="compositionally biased region" description="Pro residues" evidence="4">
    <location>
        <begin position="1"/>
        <end position="13"/>
    </location>
</feature>
<name>A0ABV4CKL3_9PSEU</name>
<evidence type="ECO:0000256" key="1">
    <source>
        <dbReference type="ARBA" id="ARBA00022603"/>
    </source>
</evidence>
<evidence type="ECO:0000313" key="7">
    <source>
        <dbReference type="Proteomes" id="UP001564626"/>
    </source>
</evidence>
<dbReference type="SUPFAM" id="SSF53335">
    <property type="entry name" value="S-adenosyl-L-methionine-dependent methyltransferases"/>
    <property type="match status" value="1"/>
</dbReference>
<keyword evidence="3" id="KW-0949">S-adenosyl-L-methionine</keyword>
<dbReference type="Proteomes" id="UP001564626">
    <property type="component" value="Unassembled WGS sequence"/>
</dbReference>
<evidence type="ECO:0000256" key="3">
    <source>
        <dbReference type="ARBA" id="ARBA00022691"/>
    </source>
</evidence>
<keyword evidence="1 6" id="KW-0489">Methyltransferase</keyword>
<dbReference type="Pfam" id="PF08241">
    <property type="entry name" value="Methyltransf_11"/>
    <property type="match status" value="1"/>
</dbReference>
<protein>
    <submittedName>
        <fullName evidence="6">Cyclopropane-fatty-acyl-phospholipid synthase family protein</fullName>
        <ecNumber evidence="6">2.1.1.-</ecNumber>
    </submittedName>
</protein>
<sequence>MPQQPVPQQPVPQQPVSQQNAPFSDVADVYDQLSDFFAEVLGGSIHLGYWDEDAVPGVDAMAAASERLTGIMIDRIEVGPGQRVLDVGCGTGQPAVRLAEDRGVEVVGITVSAEQVAAATRLGRERGLGDRLSFLLADAAALPFPADSFDAAWLFESPPHLPDRVRVLREVARVVRPGGLVALTDFVQLAPMTAHERGAAAEVMASFHLGGFCPLAEYPDLVRRAGLAPVEVADISANTIRADDAFVEAFLPALRAKAAEFGDLGTAAVDTIAAVTEQLNDLTAIGYALVVARA</sequence>
<keyword evidence="7" id="KW-1185">Reference proteome</keyword>
<organism evidence="6 7">
    <name type="scientific">Saccharopolyspora cebuensis</name>
    <dbReference type="NCBI Taxonomy" id="418759"/>
    <lineage>
        <taxon>Bacteria</taxon>
        <taxon>Bacillati</taxon>
        <taxon>Actinomycetota</taxon>
        <taxon>Actinomycetes</taxon>
        <taxon>Pseudonocardiales</taxon>
        <taxon>Pseudonocardiaceae</taxon>
        <taxon>Saccharopolyspora</taxon>
    </lineage>
</organism>
<evidence type="ECO:0000256" key="2">
    <source>
        <dbReference type="ARBA" id="ARBA00022679"/>
    </source>
</evidence>
<dbReference type="SMART" id="SM00828">
    <property type="entry name" value="PKS_MT"/>
    <property type="match status" value="1"/>
</dbReference>
<evidence type="ECO:0000259" key="5">
    <source>
        <dbReference type="SMART" id="SM00828"/>
    </source>
</evidence>
<reference evidence="6 7" key="1">
    <citation type="submission" date="2024-08" db="EMBL/GenBank/DDBJ databases">
        <title>Genome mining of Saccharopolyspora cebuensis PGLac3 from Nigerian medicinal plant.</title>
        <authorList>
            <person name="Ezeobiora C.E."/>
            <person name="Igbokwe N.H."/>
            <person name="Amin D.H."/>
            <person name="Mendie U.E."/>
        </authorList>
    </citation>
    <scope>NUCLEOTIDE SEQUENCE [LARGE SCALE GENOMIC DNA]</scope>
    <source>
        <strain evidence="6 7">PGLac3</strain>
    </source>
</reference>
<comment type="caution">
    <text evidence="6">The sequence shown here is derived from an EMBL/GenBank/DDBJ whole genome shotgun (WGS) entry which is preliminary data.</text>
</comment>
<dbReference type="InterPro" id="IPR013216">
    <property type="entry name" value="Methyltransf_11"/>
</dbReference>
<gene>
    <name evidence="6" type="ORF">AB8O55_16535</name>
</gene>
<dbReference type="GO" id="GO:0032259">
    <property type="term" value="P:methylation"/>
    <property type="evidence" value="ECO:0007669"/>
    <property type="project" value="UniProtKB-KW"/>
</dbReference>